<accession>A0A368NVV4</accession>
<keyword evidence="1 3" id="KW-0145">Chemotaxis</keyword>
<dbReference type="SUPFAM" id="SSF64438">
    <property type="entry name" value="CNF1/YfiH-like putative cysteine hydrolases"/>
    <property type="match status" value="1"/>
</dbReference>
<gene>
    <name evidence="3" type="primary">cheD</name>
    <name evidence="4" type="ORF">DXT89_14435</name>
</gene>
<dbReference type="AlphaFoldDB" id="A0A368NVV4"/>
<dbReference type="PANTHER" id="PTHR35147">
    <property type="entry name" value="CHEMORECEPTOR GLUTAMINE DEAMIDASE CHED-RELATED"/>
    <property type="match status" value="1"/>
</dbReference>
<evidence type="ECO:0000256" key="2">
    <source>
        <dbReference type="ARBA" id="ARBA00022801"/>
    </source>
</evidence>
<dbReference type="Gene3D" id="3.30.1330.200">
    <property type="match status" value="1"/>
</dbReference>
<dbReference type="InterPro" id="IPR038592">
    <property type="entry name" value="CheD-like_sf"/>
</dbReference>
<dbReference type="GO" id="GO:0006935">
    <property type="term" value="P:chemotaxis"/>
    <property type="evidence" value="ECO:0007669"/>
    <property type="project" value="UniProtKB-UniRule"/>
</dbReference>
<dbReference type="Proteomes" id="UP000436911">
    <property type="component" value="Unassembled WGS sequence"/>
</dbReference>
<evidence type="ECO:0000313" key="4">
    <source>
        <dbReference type="EMBL" id="KAA3526573.1"/>
    </source>
</evidence>
<evidence type="ECO:0000256" key="3">
    <source>
        <dbReference type="HAMAP-Rule" id="MF_01440"/>
    </source>
</evidence>
<dbReference type="CDD" id="cd16352">
    <property type="entry name" value="CheD"/>
    <property type="match status" value="1"/>
</dbReference>
<dbReference type="EMBL" id="QUSG01000007">
    <property type="protein sequence ID" value="KAA3526573.1"/>
    <property type="molecule type" value="Genomic_DNA"/>
</dbReference>
<proteinExistence type="inferred from homology"/>
<organism evidence="4 5">
    <name type="scientific">Agrobacterium vitis</name>
    <name type="common">Rhizobium vitis</name>
    <dbReference type="NCBI Taxonomy" id="373"/>
    <lineage>
        <taxon>Bacteria</taxon>
        <taxon>Pseudomonadati</taxon>
        <taxon>Pseudomonadota</taxon>
        <taxon>Alphaproteobacteria</taxon>
        <taxon>Hyphomicrobiales</taxon>
        <taxon>Rhizobiaceae</taxon>
        <taxon>Rhizobium/Agrobacterium group</taxon>
        <taxon>Agrobacterium</taxon>
    </lineage>
</organism>
<keyword evidence="2 3" id="KW-0378">Hydrolase</keyword>
<evidence type="ECO:0000256" key="1">
    <source>
        <dbReference type="ARBA" id="ARBA00022500"/>
    </source>
</evidence>
<dbReference type="InterPro" id="IPR011324">
    <property type="entry name" value="Cytotoxic_necrot_fac-like_cat"/>
</dbReference>
<dbReference type="OrthoDB" id="9807202at2"/>
<comment type="catalytic activity">
    <reaction evidence="3">
        <text>L-glutaminyl-[protein] + H2O = L-glutamyl-[protein] + NH4(+)</text>
        <dbReference type="Rhea" id="RHEA:16441"/>
        <dbReference type="Rhea" id="RHEA-COMP:10207"/>
        <dbReference type="Rhea" id="RHEA-COMP:10208"/>
        <dbReference type="ChEBI" id="CHEBI:15377"/>
        <dbReference type="ChEBI" id="CHEBI:28938"/>
        <dbReference type="ChEBI" id="CHEBI:29973"/>
        <dbReference type="ChEBI" id="CHEBI:30011"/>
        <dbReference type="EC" id="3.5.1.44"/>
    </reaction>
</comment>
<dbReference type="EC" id="3.5.1.44" evidence="3"/>
<dbReference type="HAMAP" id="MF_01440">
    <property type="entry name" value="CheD"/>
    <property type="match status" value="1"/>
</dbReference>
<comment type="similarity">
    <text evidence="3">Belongs to the CheD family.</text>
</comment>
<comment type="function">
    <text evidence="3">Probably deamidates glutamine residues to glutamate on methyl-accepting chemotaxis receptors (MCPs), playing an important role in chemotaxis.</text>
</comment>
<dbReference type="GO" id="GO:0050568">
    <property type="term" value="F:protein-glutamine glutaminase activity"/>
    <property type="evidence" value="ECO:0007669"/>
    <property type="project" value="UniProtKB-UniRule"/>
</dbReference>
<protein>
    <recommendedName>
        <fullName evidence="3">Probable chemoreceptor glutamine deamidase CheD</fullName>
        <ecNumber evidence="3">3.5.1.44</ecNumber>
    </recommendedName>
</protein>
<reference evidence="4 5" key="1">
    <citation type="submission" date="2018-08" db="EMBL/GenBank/DDBJ databases">
        <title>Genome sequencing of Agrobacterium vitis strain ICMP 10754.</title>
        <authorList>
            <person name="Visnovsky S.B."/>
            <person name="Pitman A.R."/>
        </authorList>
    </citation>
    <scope>NUCLEOTIDE SEQUENCE [LARGE SCALE GENOMIC DNA]</scope>
    <source>
        <strain evidence="4 5">ICMP 10754</strain>
    </source>
</reference>
<dbReference type="PANTHER" id="PTHR35147:SF2">
    <property type="entry name" value="CHEMORECEPTOR GLUTAMINE DEAMIDASE CHED-RELATED"/>
    <property type="match status" value="1"/>
</dbReference>
<comment type="caution">
    <text evidence="4">The sequence shown here is derived from an EMBL/GenBank/DDBJ whole genome shotgun (WGS) entry which is preliminary data.</text>
</comment>
<dbReference type="Pfam" id="PF03975">
    <property type="entry name" value="CheD"/>
    <property type="match status" value="1"/>
</dbReference>
<evidence type="ECO:0000313" key="5">
    <source>
        <dbReference type="Proteomes" id="UP000436911"/>
    </source>
</evidence>
<name>A0A368NVV4_AGRVI</name>
<dbReference type="InterPro" id="IPR005659">
    <property type="entry name" value="Chemorcpt_Glu_NH3ase_CheD"/>
</dbReference>
<sequence>MSFVWNAQVASRMDLPKGRITISQGEFAVNDDPDTVLTTVLGSCVAACIRDPVLGLGGMNHFVLPGPVTKGMSKSEAARYGCQLMELLVAGLLARGANVWRLEAKIFGGASPGNSFYNVGVRNFDFARQFLATNGIAVVEENVGGPYGCKLDYWPYSGKTNCVPLTGRMGAKPKVTAIRSSAQKV</sequence>